<name>A0A8S5RAK3_9VIRU</name>
<organism evidence="2">
    <name type="scientific">virus sp. ctLl75</name>
    <dbReference type="NCBI Taxonomy" id="2828249"/>
    <lineage>
        <taxon>Viruses</taxon>
    </lineage>
</organism>
<feature type="region of interest" description="Disordered" evidence="1">
    <location>
        <begin position="1"/>
        <end position="29"/>
    </location>
</feature>
<evidence type="ECO:0000313" key="2">
    <source>
        <dbReference type="EMBL" id="DAE28367.1"/>
    </source>
</evidence>
<feature type="compositionally biased region" description="Basic and acidic residues" evidence="1">
    <location>
        <begin position="1"/>
        <end position="10"/>
    </location>
</feature>
<protein>
    <submittedName>
        <fullName evidence="2">Uncharacterized protein</fullName>
    </submittedName>
</protein>
<sequence>MLAELPEGKKNLNQISPSVHRIPSGSNTTARARATIRRMRLCSRFLILLFLNI</sequence>
<reference evidence="2" key="1">
    <citation type="journal article" date="2021" name="Proc. Natl. Acad. Sci. U.S.A.">
        <title>A Catalog of Tens of Thousands of Viruses from Human Metagenomes Reveals Hidden Associations with Chronic Diseases.</title>
        <authorList>
            <person name="Tisza M.J."/>
            <person name="Buck C.B."/>
        </authorList>
    </citation>
    <scope>NUCLEOTIDE SEQUENCE</scope>
    <source>
        <strain evidence="2">CtLl75</strain>
    </source>
</reference>
<accession>A0A8S5RAK3</accession>
<proteinExistence type="predicted"/>
<dbReference type="EMBL" id="BK059085">
    <property type="protein sequence ID" value="DAE28367.1"/>
    <property type="molecule type" value="Genomic_DNA"/>
</dbReference>
<evidence type="ECO:0000256" key="1">
    <source>
        <dbReference type="SAM" id="MobiDB-lite"/>
    </source>
</evidence>